<comment type="similarity">
    <text evidence="1">Belongs to the esterase D family.</text>
</comment>
<dbReference type="RefSeq" id="WP_160599665.1">
    <property type="nucleotide sequence ID" value="NZ_WTYU01000001.1"/>
</dbReference>
<keyword evidence="3" id="KW-0732">Signal</keyword>
<dbReference type="AlphaFoldDB" id="A0A6L7GDA9"/>
<feature type="chain" id="PRO_5027101559" evidence="3">
    <location>
        <begin position="26"/>
        <end position="360"/>
    </location>
</feature>
<accession>A0A6L7GDA9</accession>
<dbReference type="Proteomes" id="UP000473531">
    <property type="component" value="Unassembled WGS sequence"/>
</dbReference>
<dbReference type="SUPFAM" id="SSF53474">
    <property type="entry name" value="alpha/beta-Hydrolases"/>
    <property type="match status" value="1"/>
</dbReference>
<protein>
    <submittedName>
        <fullName evidence="4">Alpha/beta hydrolase</fullName>
    </submittedName>
</protein>
<dbReference type="EMBL" id="WTYU01000001">
    <property type="protein sequence ID" value="MXP13466.1"/>
    <property type="molecule type" value="Genomic_DNA"/>
</dbReference>
<evidence type="ECO:0000256" key="3">
    <source>
        <dbReference type="SAM" id="SignalP"/>
    </source>
</evidence>
<reference evidence="4 5" key="1">
    <citation type="submission" date="2019-12" db="EMBL/GenBank/DDBJ databases">
        <title>Genomic-based taxomic classification of the family Erythrobacteraceae.</title>
        <authorList>
            <person name="Xu L."/>
        </authorList>
    </citation>
    <scope>NUCLEOTIDE SEQUENCE [LARGE SCALE GENOMIC DNA]</scope>
    <source>
        <strain evidence="4 5">KCTC 52259</strain>
    </source>
</reference>
<evidence type="ECO:0000256" key="2">
    <source>
        <dbReference type="ARBA" id="ARBA00022801"/>
    </source>
</evidence>
<feature type="signal peptide" evidence="3">
    <location>
        <begin position="1"/>
        <end position="25"/>
    </location>
</feature>
<keyword evidence="5" id="KW-1185">Reference proteome</keyword>
<dbReference type="OrthoDB" id="5523653at2"/>
<dbReference type="PANTHER" id="PTHR40841:SF2">
    <property type="entry name" value="SIDEROPHORE-DEGRADING ESTERASE (EUROFUNG)"/>
    <property type="match status" value="1"/>
</dbReference>
<evidence type="ECO:0000313" key="5">
    <source>
        <dbReference type="Proteomes" id="UP000473531"/>
    </source>
</evidence>
<proteinExistence type="inferred from homology"/>
<dbReference type="GO" id="GO:0016788">
    <property type="term" value="F:hydrolase activity, acting on ester bonds"/>
    <property type="evidence" value="ECO:0007669"/>
    <property type="project" value="TreeGrafter"/>
</dbReference>
<comment type="caution">
    <text evidence="4">The sequence shown here is derived from an EMBL/GenBank/DDBJ whole genome shotgun (WGS) entry which is preliminary data.</text>
</comment>
<keyword evidence="2 4" id="KW-0378">Hydrolase</keyword>
<dbReference type="InterPro" id="IPR052558">
    <property type="entry name" value="Siderophore_Hydrolase_D"/>
</dbReference>
<evidence type="ECO:0000313" key="4">
    <source>
        <dbReference type="EMBL" id="MXP13466.1"/>
    </source>
</evidence>
<name>A0A6L7GDA9_9SPHN</name>
<dbReference type="PANTHER" id="PTHR40841">
    <property type="entry name" value="SIDEROPHORE TRIACETYLFUSARININE C ESTERASE"/>
    <property type="match status" value="1"/>
</dbReference>
<organism evidence="4 5">
    <name type="scientific">Allopontixanthobacter confluentis</name>
    <dbReference type="NCBI Taxonomy" id="1849021"/>
    <lineage>
        <taxon>Bacteria</taxon>
        <taxon>Pseudomonadati</taxon>
        <taxon>Pseudomonadota</taxon>
        <taxon>Alphaproteobacteria</taxon>
        <taxon>Sphingomonadales</taxon>
        <taxon>Erythrobacteraceae</taxon>
        <taxon>Allopontixanthobacter</taxon>
    </lineage>
</organism>
<dbReference type="InterPro" id="IPR029058">
    <property type="entry name" value="AB_hydrolase_fold"/>
</dbReference>
<gene>
    <name evidence="4" type="ORF">GRI44_01685</name>
</gene>
<evidence type="ECO:0000256" key="1">
    <source>
        <dbReference type="ARBA" id="ARBA00005622"/>
    </source>
</evidence>
<sequence length="360" mass="39816">MRPQFLAAALLCALPSAIVSHAAMAQDGPGEATPIVIGNEYTIPSTVFGVSRKVSVRLPAEYAENPEQSFPVIYVIDGGSAQDFPHIAGIAQSREMNYSFEPAIIVGIETVNRRSEISPPVRAEMLAEYAEQLRATPGNSAQFRTFIAHDVKPWVQRNFRATGHAAIMGESLAGLFIIETLFEQPDLFDDWIAISPSLWWDDMKLARSFPNRLKTMKPGPERIYVALADEGYRLEEGVERLADALRADAPDGWQWAYVPFGNSETHGTIYHPAALDAWRLMYGTPSRVYKPYGDLASHAFALDDGDKAKLASECTMQNSRRTTPEATRQGQERLFYDCLLYDLGPRAREGNWGAVTGAGN</sequence>
<dbReference type="Pfam" id="PF00756">
    <property type="entry name" value="Esterase"/>
    <property type="match status" value="1"/>
</dbReference>
<dbReference type="InterPro" id="IPR000801">
    <property type="entry name" value="Esterase-like"/>
</dbReference>
<dbReference type="Gene3D" id="3.40.50.1820">
    <property type="entry name" value="alpha/beta hydrolase"/>
    <property type="match status" value="1"/>
</dbReference>